<name>A0A2T0WN50_9BACT</name>
<proteinExistence type="predicted"/>
<keyword evidence="1" id="KW-0812">Transmembrane</keyword>
<dbReference type="RefSeq" id="WP_106133615.1">
    <property type="nucleotide sequence ID" value="NZ_PVTR01000005.1"/>
</dbReference>
<keyword evidence="1" id="KW-1133">Transmembrane helix</keyword>
<dbReference type="AlphaFoldDB" id="A0A2T0WN50"/>
<feature type="transmembrane region" description="Helical" evidence="1">
    <location>
        <begin position="62"/>
        <end position="79"/>
    </location>
</feature>
<keyword evidence="3" id="KW-1185">Reference proteome</keyword>
<dbReference type="Proteomes" id="UP000238157">
    <property type="component" value="Unassembled WGS sequence"/>
</dbReference>
<protein>
    <submittedName>
        <fullName evidence="2">Uncharacterized protein</fullName>
    </submittedName>
</protein>
<evidence type="ECO:0000313" key="2">
    <source>
        <dbReference type="EMBL" id="PRY88131.1"/>
    </source>
</evidence>
<dbReference type="OrthoDB" id="10000095at2"/>
<evidence type="ECO:0000256" key="1">
    <source>
        <dbReference type="SAM" id="Phobius"/>
    </source>
</evidence>
<accession>A0A2T0WN50</accession>
<sequence>MVVRKKHTKIRKSGNTSILDRAGNIPERQLQYHNLHQISEQSSELFLEDMEQEENSSNSNHLVLAFLAFLVFLSISLFFL</sequence>
<reference evidence="2 3" key="1">
    <citation type="submission" date="2018-03" db="EMBL/GenBank/DDBJ databases">
        <title>Genomic Encyclopedia of Archaeal and Bacterial Type Strains, Phase II (KMG-II): from individual species to whole genera.</title>
        <authorList>
            <person name="Goeker M."/>
        </authorList>
    </citation>
    <scope>NUCLEOTIDE SEQUENCE [LARGE SCALE GENOMIC DNA]</scope>
    <source>
        <strain evidence="2 3">DSM 27929</strain>
    </source>
</reference>
<comment type="caution">
    <text evidence="2">The sequence shown here is derived from an EMBL/GenBank/DDBJ whole genome shotgun (WGS) entry which is preliminary data.</text>
</comment>
<evidence type="ECO:0000313" key="3">
    <source>
        <dbReference type="Proteomes" id="UP000238157"/>
    </source>
</evidence>
<dbReference type="EMBL" id="PVTR01000005">
    <property type="protein sequence ID" value="PRY88131.1"/>
    <property type="molecule type" value="Genomic_DNA"/>
</dbReference>
<keyword evidence="1" id="KW-0472">Membrane</keyword>
<gene>
    <name evidence="2" type="ORF">CLW00_105253</name>
</gene>
<organism evidence="2 3">
    <name type="scientific">Mongoliibacter ruber</name>
    <dbReference type="NCBI Taxonomy" id="1750599"/>
    <lineage>
        <taxon>Bacteria</taxon>
        <taxon>Pseudomonadati</taxon>
        <taxon>Bacteroidota</taxon>
        <taxon>Cytophagia</taxon>
        <taxon>Cytophagales</taxon>
        <taxon>Cyclobacteriaceae</taxon>
        <taxon>Mongoliibacter</taxon>
    </lineage>
</organism>